<dbReference type="Proteomes" id="UP001472978">
    <property type="component" value="Unassembled WGS sequence"/>
</dbReference>
<feature type="transmembrane region" description="Helical" evidence="4">
    <location>
        <begin position="366"/>
        <end position="387"/>
    </location>
</feature>
<dbReference type="RefSeq" id="WP_349758398.1">
    <property type="nucleotide sequence ID" value="NZ_JBEGCI010000007.1"/>
</dbReference>
<feature type="transmembrane region" description="Helical" evidence="4">
    <location>
        <begin position="333"/>
        <end position="354"/>
    </location>
</feature>
<dbReference type="Gene3D" id="1.20.1250.20">
    <property type="entry name" value="MFS general substrate transporter like domains"/>
    <property type="match status" value="2"/>
</dbReference>
<dbReference type="CDD" id="cd17477">
    <property type="entry name" value="MFS_YcaD_like"/>
    <property type="match status" value="1"/>
</dbReference>
<evidence type="ECO:0000256" key="4">
    <source>
        <dbReference type="SAM" id="Phobius"/>
    </source>
</evidence>
<dbReference type="InterPro" id="IPR011701">
    <property type="entry name" value="MFS"/>
</dbReference>
<dbReference type="SUPFAM" id="SSF103473">
    <property type="entry name" value="MFS general substrate transporter"/>
    <property type="match status" value="1"/>
</dbReference>
<feature type="transmembrane region" description="Helical" evidence="4">
    <location>
        <begin position="12"/>
        <end position="32"/>
    </location>
</feature>
<organism evidence="5 6">
    <name type="scientific">Halomonas pelophila</name>
    <dbReference type="NCBI Taxonomy" id="3151122"/>
    <lineage>
        <taxon>Bacteria</taxon>
        <taxon>Pseudomonadati</taxon>
        <taxon>Pseudomonadota</taxon>
        <taxon>Gammaproteobacteria</taxon>
        <taxon>Oceanospirillales</taxon>
        <taxon>Halomonadaceae</taxon>
        <taxon>Halomonas</taxon>
    </lineage>
</organism>
<dbReference type="PANTHER" id="PTHR23521">
    <property type="entry name" value="TRANSPORTER MFS SUPERFAMILY"/>
    <property type="match status" value="1"/>
</dbReference>
<keyword evidence="2 4" id="KW-1133">Transmembrane helix</keyword>
<reference evidence="5 6" key="1">
    <citation type="submission" date="2024-05" db="EMBL/GenBank/DDBJ databases">
        <title>Halomonas sp. CS7 16S ribosomal RNA gene Genome sequencing and assembly.</title>
        <authorList>
            <person name="Yook S."/>
        </authorList>
    </citation>
    <scope>NUCLEOTIDE SEQUENCE [LARGE SCALE GENOMIC DNA]</scope>
    <source>
        <strain evidence="5 6">CS7</strain>
    </source>
</reference>
<evidence type="ECO:0000313" key="5">
    <source>
        <dbReference type="EMBL" id="MEQ6888871.1"/>
    </source>
</evidence>
<evidence type="ECO:0000313" key="6">
    <source>
        <dbReference type="Proteomes" id="UP001472978"/>
    </source>
</evidence>
<evidence type="ECO:0000256" key="3">
    <source>
        <dbReference type="ARBA" id="ARBA00023136"/>
    </source>
</evidence>
<feature type="transmembrane region" description="Helical" evidence="4">
    <location>
        <begin position="167"/>
        <end position="189"/>
    </location>
</feature>
<feature type="transmembrane region" description="Helical" evidence="4">
    <location>
        <begin position="210"/>
        <end position="234"/>
    </location>
</feature>
<keyword evidence="1 4" id="KW-0812">Transmembrane</keyword>
<feature type="transmembrane region" description="Helical" evidence="4">
    <location>
        <begin position="276"/>
        <end position="294"/>
    </location>
</feature>
<proteinExistence type="predicted"/>
<name>A0ABV1N6Y2_9GAMM</name>
<dbReference type="InterPro" id="IPR036259">
    <property type="entry name" value="MFS_trans_sf"/>
</dbReference>
<keyword evidence="6" id="KW-1185">Reference proteome</keyword>
<feature type="transmembrane region" description="Helical" evidence="4">
    <location>
        <begin position="84"/>
        <end position="103"/>
    </location>
</feature>
<feature type="transmembrane region" description="Helical" evidence="4">
    <location>
        <begin position="300"/>
        <end position="321"/>
    </location>
</feature>
<feature type="transmembrane region" description="Helical" evidence="4">
    <location>
        <begin position="52"/>
        <end position="72"/>
    </location>
</feature>
<evidence type="ECO:0000256" key="2">
    <source>
        <dbReference type="ARBA" id="ARBA00022989"/>
    </source>
</evidence>
<feature type="transmembrane region" description="Helical" evidence="4">
    <location>
        <begin position="246"/>
        <end position="264"/>
    </location>
</feature>
<protein>
    <submittedName>
        <fullName evidence="5">MFS transporter</fullName>
    </submittedName>
</protein>
<feature type="transmembrane region" description="Helical" evidence="4">
    <location>
        <begin position="109"/>
        <end position="130"/>
    </location>
</feature>
<feature type="transmembrane region" description="Helical" evidence="4">
    <location>
        <begin position="142"/>
        <end position="161"/>
    </location>
</feature>
<dbReference type="Pfam" id="PF07690">
    <property type="entry name" value="MFS_1"/>
    <property type="match status" value="1"/>
</dbReference>
<keyword evidence="3 4" id="KW-0472">Membrane</keyword>
<dbReference type="EMBL" id="JBEGCI010000007">
    <property type="protein sequence ID" value="MEQ6888871.1"/>
    <property type="molecule type" value="Genomic_DNA"/>
</dbReference>
<sequence length="460" mass="47827">MAITAPRPGTTTASAAWSLWALLLGVGLLMLGNGLMGSLLGMRAAEEAFGNTATGFIMSSYFVGFLAGSTLTPRKLREVGHIRVFAALASITSIAILVHVMVIDPWIWAGMRLVTGFAYAGLYVVTESWLNGYASNQLRGRLLAFYMVISYLGMGGGQLMLNLADPSGVILFLLVSILVSLALVPILLSHTPQPDTSQPESMSLLRLCRLSPLGTIGCLLTGIANGTVFGMGAVYATRSGMAVDEVAAFMGAFILGGALLQWPLGKLSDKTDRQKVIVVVAGLATLLALAGLTVDADSPLLRILLGAALGGTSLTLYSLCLANANDDLTSSQVIAASSSLVLALGIGATLGPVSTGLLMEWLGPGGFMWDMAVIHALIVVVGLYCLVHFPSRASETYGHYVAMPAGSAALGTTWAEEAANEAEQLELDLEGEALSAAEAEAPADIDDAWADQGAPRPSPL</sequence>
<comment type="caution">
    <text evidence="5">The sequence shown here is derived from an EMBL/GenBank/DDBJ whole genome shotgun (WGS) entry which is preliminary data.</text>
</comment>
<evidence type="ECO:0000256" key="1">
    <source>
        <dbReference type="ARBA" id="ARBA00022692"/>
    </source>
</evidence>
<gene>
    <name evidence="5" type="ORF">ABE957_09330</name>
</gene>
<accession>A0ABV1N6Y2</accession>
<dbReference type="InterPro" id="IPR047200">
    <property type="entry name" value="MFS_YcaD-like"/>
</dbReference>
<dbReference type="PANTHER" id="PTHR23521:SF3">
    <property type="entry name" value="MFS TRANSPORTER"/>
    <property type="match status" value="1"/>
</dbReference>